<feature type="transmembrane region" description="Helical" evidence="8">
    <location>
        <begin position="536"/>
        <end position="555"/>
    </location>
</feature>
<evidence type="ECO:0000256" key="2">
    <source>
        <dbReference type="ARBA" id="ARBA00022723"/>
    </source>
</evidence>
<keyword evidence="8" id="KW-0812">Transmembrane</keyword>
<name>A0A8S1S5Q3_9CILI</name>
<evidence type="ECO:0000256" key="3">
    <source>
        <dbReference type="ARBA" id="ARBA00022741"/>
    </source>
</evidence>
<keyword evidence="7" id="KW-0175">Coiled coil</keyword>
<dbReference type="GO" id="GO:0019829">
    <property type="term" value="F:ATPase-coupled monoatomic cation transmembrane transporter activity"/>
    <property type="evidence" value="ECO:0007669"/>
    <property type="project" value="TreeGrafter"/>
</dbReference>
<dbReference type="InterPro" id="IPR006544">
    <property type="entry name" value="P-type_TPase_V"/>
</dbReference>
<dbReference type="Proteomes" id="UP000689195">
    <property type="component" value="Unassembled WGS sequence"/>
</dbReference>
<gene>
    <name evidence="9" type="ORF">PPENT_87.1.T0030558</name>
</gene>
<feature type="transmembrane region" description="Helical" evidence="8">
    <location>
        <begin position="420"/>
        <end position="437"/>
    </location>
</feature>
<evidence type="ECO:0000313" key="10">
    <source>
        <dbReference type="Proteomes" id="UP000689195"/>
    </source>
</evidence>
<dbReference type="Pfam" id="PF13246">
    <property type="entry name" value="Cation_ATPase"/>
    <property type="match status" value="1"/>
</dbReference>
<keyword evidence="4" id="KW-0067">ATP-binding</keyword>
<feature type="coiled-coil region" evidence="7">
    <location>
        <begin position="325"/>
        <end position="352"/>
    </location>
</feature>
<dbReference type="GO" id="GO:0005789">
    <property type="term" value="C:endoplasmic reticulum membrane"/>
    <property type="evidence" value="ECO:0007669"/>
    <property type="project" value="TreeGrafter"/>
</dbReference>
<dbReference type="GO" id="GO:0005524">
    <property type="term" value="F:ATP binding"/>
    <property type="evidence" value="ECO:0007669"/>
    <property type="project" value="UniProtKB-KW"/>
</dbReference>
<comment type="subcellular location">
    <subcellularLocation>
        <location evidence="1">Membrane</location>
        <topology evidence="1">Multi-pass membrane protein</topology>
    </subcellularLocation>
</comment>
<dbReference type="GO" id="GO:0015662">
    <property type="term" value="F:P-type ion transporter activity"/>
    <property type="evidence" value="ECO:0007669"/>
    <property type="project" value="TreeGrafter"/>
</dbReference>
<evidence type="ECO:0000256" key="1">
    <source>
        <dbReference type="ARBA" id="ARBA00004141"/>
    </source>
</evidence>
<evidence type="ECO:0000256" key="7">
    <source>
        <dbReference type="SAM" id="Coils"/>
    </source>
</evidence>
<proteinExistence type="predicted"/>
<dbReference type="PROSITE" id="PS51257">
    <property type="entry name" value="PROKAR_LIPOPROTEIN"/>
    <property type="match status" value="1"/>
</dbReference>
<feature type="transmembrane region" description="Helical" evidence="8">
    <location>
        <begin position="575"/>
        <end position="591"/>
    </location>
</feature>
<keyword evidence="2" id="KW-0479">Metal-binding</keyword>
<feature type="transmembrane region" description="Helical" evidence="8">
    <location>
        <begin position="501"/>
        <end position="524"/>
    </location>
</feature>
<keyword evidence="10" id="KW-1185">Reference proteome</keyword>
<evidence type="ECO:0000256" key="8">
    <source>
        <dbReference type="SAM" id="Phobius"/>
    </source>
</evidence>
<dbReference type="GO" id="GO:0046872">
    <property type="term" value="F:metal ion binding"/>
    <property type="evidence" value="ECO:0007669"/>
    <property type="project" value="UniProtKB-KW"/>
</dbReference>
<dbReference type="GO" id="GO:0006874">
    <property type="term" value="P:intracellular calcium ion homeostasis"/>
    <property type="evidence" value="ECO:0007669"/>
    <property type="project" value="TreeGrafter"/>
</dbReference>
<feature type="transmembrane region" description="Helical" evidence="8">
    <location>
        <begin position="457"/>
        <end position="481"/>
    </location>
</feature>
<reference evidence="9" key="1">
    <citation type="submission" date="2021-01" db="EMBL/GenBank/DDBJ databases">
        <authorList>
            <consortium name="Genoscope - CEA"/>
            <person name="William W."/>
        </authorList>
    </citation>
    <scope>NUCLEOTIDE SEQUENCE</scope>
</reference>
<keyword evidence="8" id="KW-1133">Transmembrane helix</keyword>
<protein>
    <submittedName>
        <fullName evidence="9">Uncharacterized protein</fullName>
    </submittedName>
</protein>
<keyword evidence="3" id="KW-0547">Nucleotide-binding</keyword>
<keyword evidence="6" id="KW-1278">Translocase</keyword>
<feature type="transmembrane region" description="Helical" evidence="8">
    <location>
        <begin position="376"/>
        <end position="400"/>
    </location>
</feature>
<sequence>MIIKSKSDCSLYCQQILAGCHQLTESDNQLQGDPIETLFFQNNTEWIYDASKNYTQNKNLRIRLYQQKVFSFRSDLKRMSTVIQVDQKGEKHYRLLVKGAPEALQLLFQEIPNQYEQCYQYYSNLGYRVLCLADREIKEYENQDREKLENNLVFRGFLICESPLKTSTQKYIQNIKQSYFQPIIITGENLLTTIAVSKQLQLHDNNKTYILDFFDNNYVFVEHGTNNKTVLNNVEQEIKLFQKGMLCISSTILEKLEDQHLIQLIIHFSIFARMSPKQKEKIVVQFKRQGKDILFCGDGKKDVGALEKADVGIALIRDAEMKYKKLSLNEQLNQLFKKKENLKKQKSKASSNFNGVFMAVPFICKMQKSIKCVNTILIQGVYTLVFTIQMYKIMALYSILNAYSFSALHMQSLKMSQTQMIFMSILGVTYYYCYTSATQLKRLSKIKPSFSIFEYSFFISLTLQIILHISSMYYAIYYIAIPNMTVIEKEIKNQTEFQATFLNTTVFLLLLLQQSCIVLFNYPGEPHMQNINMKSKLFKSLFIPLVLCIISALNYSEFLNYCLELTFPQNKEPCMQFIKLCLFVIIMNWIIEKVIKTLKYKKCYGFL</sequence>
<evidence type="ECO:0000256" key="4">
    <source>
        <dbReference type="ARBA" id="ARBA00022840"/>
    </source>
</evidence>
<accession>A0A8S1S5Q3</accession>
<dbReference type="AlphaFoldDB" id="A0A8S1S5Q3"/>
<evidence type="ECO:0000313" key="9">
    <source>
        <dbReference type="EMBL" id="CAD8134897.1"/>
    </source>
</evidence>
<dbReference type="PANTHER" id="PTHR45630">
    <property type="entry name" value="CATION-TRANSPORTING ATPASE-RELATED"/>
    <property type="match status" value="1"/>
</dbReference>
<keyword evidence="8" id="KW-0472">Membrane</keyword>
<organism evidence="9 10">
    <name type="scientific">Paramecium pentaurelia</name>
    <dbReference type="NCBI Taxonomy" id="43138"/>
    <lineage>
        <taxon>Eukaryota</taxon>
        <taxon>Sar</taxon>
        <taxon>Alveolata</taxon>
        <taxon>Ciliophora</taxon>
        <taxon>Intramacronucleata</taxon>
        <taxon>Oligohymenophorea</taxon>
        <taxon>Peniculida</taxon>
        <taxon>Parameciidae</taxon>
        <taxon>Paramecium</taxon>
    </lineage>
</organism>
<dbReference type="OrthoDB" id="48943at2759"/>
<comment type="caution">
    <text evidence="9">The sequence shown here is derived from an EMBL/GenBank/DDBJ whole genome shotgun (WGS) entry which is preliminary data.</text>
</comment>
<evidence type="ECO:0000256" key="5">
    <source>
        <dbReference type="ARBA" id="ARBA00022842"/>
    </source>
</evidence>
<evidence type="ECO:0000256" key="6">
    <source>
        <dbReference type="ARBA" id="ARBA00022967"/>
    </source>
</evidence>
<dbReference type="PANTHER" id="PTHR45630:SF7">
    <property type="entry name" value="ENDOPLASMIC RETICULUM TRANSMEMBRANE HELIX TRANSLOCASE"/>
    <property type="match status" value="1"/>
</dbReference>
<dbReference type="EMBL" id="CAJJDO010000003">
    <property type="protein sequence ID" value="CAD8134897.1"/>
    <property type="molecule type" value="Genomic_DNA"/>
</dbReference>
<keyword evidence="5" id="KW-0460">Magnesium</keyword>